<name>A0A343C3V6_9CUCU</name>
<evidence type="ECO:0000256" key="11">
    <source>
        <dbReference type="ARBA" id="ARBA00023027"/>
    </source>
</evidence>
<feature type="transmembrane region" description="Helical" evidence="16">
    <location>
        <begin position="78"/>
        <end position="100"/>
    </location>
</feature>
<organism evidence="18">
    <name type="scientific">Tetratoma fungorum</name>
    <dbReference type="NCBI Taxonomy" id="296006"/>
    <lineage>
        <taxon>Eukaryota</taxon>
        <taxon>Metazoa</taxon>
        <taxon>Ecdysozoa</taxon>
        <taxon>Arthropoda</taxon>
        <taxon>Hexapoda</taxon>
        <taxon>Insecta</taxon>
        <taxon>Pterygota</taxon>
        <taxon>Neoptera</taxon>
        <taxon>Endopterygota</taxon>
        <taxon>Coleoptera</taxon>
        <taxon>Polyphaga</taxon>
        <taxon>Cucujiformia</taxon>
        <taxon>Tetratomidae</taxon>
        <taxon>Tetratominae</taxon>
        <taxon>Tetratoma</taxon>
    </lineage>
</organism>
<dbReference type="EMBL" id="KX087353">
    <property type="protein sequence ID" value="ARH54699.1"/>
    <property type="molecule type" value="Genomic_DNA"/>
</dbReference>
<evidence type="ECO:0000256" key="3">
    <source>
        <dbReference type="ARBA" id="ARBA00012944"/>
    </source>
</evidence>
<feature type="transmembrane region" description="Helical" evidence="16">
    <location>
        <begin position="47"/>
        <end position="66"/>
    </location>
</feature>
<accession>A0A343C3V6</accession>
<feature type="transmembrane region" description="Helical" evidence="16">
    <location>
        <begin position="12"/>
        <end position="35"/>
    </location>
</feature>
<evidence type="ECO:0000256" key="4">
    <source>
        <dbReference type="ARBA" id="ARBA00021095"/>
    </source>
</evidence>
<gene>
    <name evidence="18" type="primary">nad6</name>
</gene>
<evidence type="ECO:0000256" key="2">
    <source>
        <dbReference type="ARBA" id="ARBA00005698"/>
    </source>
</evidence>
<comment type="subcellular location">
    <subcellularLocation>
        <location evidence="1">Mitochondrion membrane</location>
        <topology evidence="1">Multi-pass membrane protein</topology>
    </subcellularLocation>
</comment>
<keyword evidence="9" id="KW-0249">Electron transport</keyword>
<dbReference type="EMBL" id="KX035148">
    <property type="protein sequence ID" value="AOY39328.1"/>
    <property type="molecule type" value="Genomic_DNA"/>
</dbReference>
<keyword evidence="8" id="KW-1278">Translocase</keyword>
<evidence type="ECO:0000256" key="6">
    <source>
        <dbReference type="ARBA" id="ARBA00022660"/>
    </source>
</evidence>
<comment type="catalytic activity">
    <reaction evidence="15">
        <text>a ubiquinone + NADH + 5 H(+)(in) = a ubiquinol + NAD(+) + 4 H(+)(out)</text>
        <dbReference type="Rhea" id="RHEA:29091"/>
        <dbReference type="Rhea" id="RHEA-COMP:9565"/>
        <dbReference type="Rhea" id="RHEA-COMP:9566"/>
        <dbReference type="ChEBI" id="CHEBI:15378"/>
        <dbReference type="ChEBI" id="CHEBI:16389"/>
        <dbReference type="ChEBI" id="CHEBI:17976"/>
        <dbReference type="ChEBI" id="CHEBI:57540"/>
        <dbReference type="ChEBI" id="CHEBI:57945"/>
        <dbReference type="EC" id="7.1.1.2"/>
    </reaction>
</comment>
<keyword evidence="5" id="KW-0813">Transport</keyword>
<evidence type="ECO:0000313" key="18">
    <source>
        <dbReference type="EMBL" id="ARH54699.1"/>
    </source>
</evidence>
<evidence type="ECO:0000313" key="17">
    <source>
        <dbReference type="EMBL" id="AOY39328.1"/>
    </source>
</evidence>
<evidence type="ECO:0000256" key="8">
    <source>
        <dbReference type="ARBA" id="ARBA00022967"/>
    </source>
</evidence>
<evidence type="ECO:0000256" key="13">
    <source>
        <dbReference type="ARBA" id="ARBA00023136"/>
    </source>
</evidence>
<keyword evidence="13 16" id="KW-0472">Membrane</keyword>
<evidence type="ECO:0000256" key="7">
    <source>
        <dbReference type="ARBA" id="ARBA00022692"/>
    </source>
</evidence>
<protein>
    <recommendedName>
        <fullName evidence="4">NADH-ubiquinone oxidoreductase chain 6</fullName>
        <ecNumber evidence="3">7.1.1.2</ecNumber>
    </recommendedName>
    <alternativeName>
        <fullName evidence="14">NADH dehydrogenase subunit 6</fullName>
    </alternativeName>
</protein>
<evidence type="ECO:0000256" key="5">
    <source>
        <dbReference type="ARBA" id="ARBA00022448"/>
    </source>
</evidence>
<keyword evidence="7 16" id="KW-0812">Transmembrane</keyword>
<evidence type="ECO:0000256" key="14">
    <source>
        <dbReference type="ARBA" id="ARBA00031019"/>
    </source>
</evidence>
<keyword evidence="6" id="KW-0679">Respiratory chain</keyword>
<evidence type="ECO:0000256" key="15">
    <source>
        <dbReference type="ARBA" id="ARBA00049551"/>
    </source>
</evidence>
<dbReference type="PANTHER" id="PTHR11435">
    <property type="entry name" value="NADH UBIQUINONE OXIDOREDUCTASE SUBUNIT ND6"/>
    <property type="match status" value="1"/>
</dbReference>
<dbReference type="AlphaFoldDB" id="A0A343C3V6"/>
<dbReference type="PANTHER" id="PTHR11435:SF1">
    <property type="entry name" value="NADH-UBIQUINONE OXIDOREDUCTASE CHAIN 6"/>
    <property type="match status" value="1"/>
</dbReference>
<evidence type="ECO:0000256" key="12">
    <source>
        <dbReference type="ARBA" id="ARBA00023128"/>
    </source>
</evidence>
<evidence type="ECO:0000256" key="10">
    <source>
        <dbReference type="ARBA" id="ARBA00022989"/>
    </source>
</evidence>
<reference evidence="17" key="2">
    <citation type="submission" date="2016-04" db="EMBL/GenBank/DDBJ databases">
        <title>Mitochondria of unsequenced beetle families.</title>
        <authorList>
            <person name="Linard B."/>
            <person name="Andujar C."/>
            <person name="Arribas P."/>
            <person name="Vogler A.P."/>
        </authorList>
    </citation>
    <scope>NUCLEOTIDE SEQUENCE</scope>
</reference>
<evidence type="ECO:0000256" key="1">
    <source>
        <dbReference type="ARBA" id="ARBA00004225"/>
    </source>
</evidence>
<keyword evidence="12 18" id="KW-0496">Mitochondrion</keyword>
<evidence type="ECO:0000256" key="16">
    <source>
        <dbReference type="SAM" id="Phobius"/>
    </source>
</evidence>
<dbReference type="GO" id="GO:0031966">
    <property type="term" value="C:mitochondrial membrane"/>
    <property type="evidence" value="ECO:0007669"/>
    <property type="project" value="UniProtKB-SubCell"/>
</dbReference>
<sequence>MFLLFSINIMMSLIFIFLSHPLSLGVILLIQTLLISLMTGNFCWNFWFSYIIFLILIGGMLILFIYMTSIASNEKFSLNFKILIIPMISIILMLILNFNFKMNIDSLNNLSLSFNLNFNIIQSMIKYINFPMNMIMMFMIMYLFITLIATVKITNLNNGPLRQLN</sequence>
<reference evidence="18" key="1">
    <citation type="submission" date="2016-04" db="EMBL/GenBank/DDBJ databases">
        <title>Mitochondria of beetle species.</title>
        <authorList>
            <person name="Hunter A."/>
            <person name="Moriniere J."/>
            <person name="Tang P."/>
            <person name="Linard B."/>
            <person name="Crampton-Platt A."/>
            <person name="Vogler A.P."/>
        </authorList>
    </citation>
    <scope>NUCLEOTIDE SEQUENCE</scope>
</reference>
<evidence type="ECO:0000256" key="9">
    <source>
        <dbReference type="ARBA" id="ARBA00022982"/>
    </source>
</evidence>
<keyword evidence="10 16" id="KW-1133">Transmembrane helix</keyword>
<keyword evidence="11" id="KW-0520">NAD</keyword>
<dbReference type="InterPro" id="IPR050269">
    <property type="entry name" value="ComplexI_Subunit6"/>
</dbReference>
<proteinExistence type="inferred from homology"/>
<comment type="similarity">
    <text evidence="2">Belongs to the complex I subunit 6 family.</text>
</comment>
<dbReference type="EC" id="7.1.1.2" evidence="3"/>
<dbReference type="GO" id="GO:0008137">
    <property type="term" value="F:NADH dehydrogenase (ubiquinone) activity"/>
    <property type="evidence" value="ECO:0007669"/>
    <property type="project" value="UniProtKB-EC"/>
</dbReference>
<geneLocation type="mitochondrion" evidence="18"/>
<feature type="transmembrane region" description="Helical" evidence="16">
    <location>
        <begin position="134"/>
        <end position="153"/>
    </location>
</feature>